<keyword evidence="1" id="KW-0479">Metal-binding</keyword>
<accession>A0ABQ8FI13</accession>
<dbReference type="InterPro" id="IPR002227">
    <property type="entry name" value="Tyrosinase_Cu-bd"/>
</dbReference>
<feature type="domain" description="Tyrosinase copper-binding" evidence="4">
    <location>
        <begin position="278"/>
        <end position="289"/>
    </location>
</feature>
<keyword evidence="2" id="KW-0186">Copper</keyword>
<dbReference type="PROSITE" id="PS00498">
    <property type="entry name" value="TYROSINASE_2"/>
    <property type="match status" value="1"/>
</dbReference>
<dbReference type="Proteomes" id="UP001648503">
    <property type="component" value="Unassembled WGS sequence"/>
</dbReference>
<dbReference type="Pfam" id="PF00264">
    <property type="entry name" value="Tyrosinase"/>
    <property type="match status" value="1"/>
</dbReference>
<dbReference type="PRINTS" id="PR00092">
    <property type="entry name" value="TYROSINASE"/>
</dbReference>
<dbReference type="EMBL" id="JAFCIX010000102">
    <property type="protein sequence ID" value="KAH6598535.1"/>
    <property type="molecule type" value="Genomic_DNA"/>
</dbReference>
<dbReference type="Gene3D" id="1.10.1280.10">
    <property type="entry name" value="Di-copper center containing domain from catechol oxidase"/>
    <property type="match status" value="1"/>
</dbReference>
<feature type="signal peptide" evidence="3">
    <location>
        <begin position="1"/>
        <end position="28"/>
    </location>
</feature>
<feature type="chain" id="PRO_5045356355" description="Tyrosinase copper-binding domain-containing protein" evidence="3">
    <location>
        <begin position="29"/>
        <end position="583"/>
    </location>
</feature>
<evidence type="ECO:0000313" key="6">
    <source>
        <dbReference type="Proteomes" id="UP001648503"/>
    </source>
</evidence>
<evidence type="ECO:0000256" key="3">
    <source>
        <dbReference type="SAM" id="SignalP"/>
    </source>
</evidence>
<keyword evidence="6" id="KW-1185">Reference proteome</keyword>
<evidence type="ECO:0000256" key="1">
    <source>
        <dbReference type="ARBA" id="ARBA00022723"/>
    </source>
</evidence>
<protein>
    <recommendedName>
        <fullName evidence="4">Tyrosinase copper-binding domain-containing protein</fullName>
    </recommendedName>
</protein>
<dbReference type="PANTHER" id="PTHR11474:SF126">
    <property type="entry name" value="TYROSINASE-LIKE PROTEIN TYR-1-RELATED"/>
    <property type="match status" value="1"/>
</dbReference>
<evidence type="ECO:0000259" key="4">
    <source>
        <dbReference type="PROSITE" id="PS00498"/>
    </source>
</evidence>
<dbReference type="InterPro" id="IPR008922">
    <property type="entry name" value="Di-copper_centre_dom_sf"/>
</dbReference>
<keyword evidence="3" id="KW-0732">Signal</keyword>
<sequence length="583" mass="63687">MHFCSASPLVTAIVATLCLASLSSLAHGQSAPIPPSQPTGTCVSQQIHKEWRELTSQEQQSYLAAVVCLRRAPSRLAANGAVSWGASSMMSSASGNSTRDGGSAHSTSAYNDLVWVHMQANRLAHMTAAFLPWHRLFLSVHDNIMRTDCNYSGPFPYWDWSVDSQAPEQSSVWNTNAFGGNGGGANGCITTGFMAQMQAQFPDPHCINRRWLLGPQSFQGQEGGSMLGAFYSPMAIQFILNGSPSYTAFRVALEDHPHNLIHAAVGGDMSGTSTSTNDPIFFLHHRNLDRLWAVWQQQHPNLASTYGGNRNRETPEIDDAVVSDIMEMYGLAESAPVSQVLSTLNGGANGRMCYQYSLSVSPNSASPPRPLVASQVAVTQNGGSQASDNQEILSNSAADVGVDTTLDTTDATGMRKRSLGDQDMARLIRNFRRYDSTIGSASTEKQTGPSASRVNRRSVEASVDFKSHGSPFNHVTPNPYDRDDWYNLRSIPSLSDTFLHNWMHNEKDISRIRKSESQIRRFIDYVNAADGFVSSACLGEYQQTLTTGWHSITQSEYSADLVLRNLMVEGAELAIGRISQIEE</sequence>
<proteinExistence type="predicted"/>
<name>A0ABQ8FI13_9FUNG</name>
<organism evidence="5 6">
    <name type="scientific">Batrachochytrium salamandrivorans</name>
    <dbReference type="NCBI Taxonomy" id="1357716"/>
    <lineage>
        <taxon>Eukaryota</taxon>
        <taxon>Fungi</taxon>
        <taxon>Fungi incertae sedis</taxon>
        <taxon>Chytridiomycota</taxon>
        <taxon>Chytridiomycota incertae sedis</taxon>
        <taxon>Chytridiomycetes</taxon>
        <taxon>Rhizophydiales</taxon>
        <taxon>Rhizophydiales incertae sedis</taxon>
        <taxon>Batrachochytrium</taxon>
    </lineage>
</organism>
<evidence type="ECO:0000313" key="5">
    <source>
        <dbReference type="EMBL" id="KAH6598535.1"/>
    </source>
</evidence>
<comment type="caution">
    <text evidence="5">The sequence shown here is derived from an EMBL/GenBank/DDBJ whole genome shotgun (WGS) entry which is preliminary data.</text>
</comment>
<evidence type="ECO:0000256" key="2">
    <source>
        <dbReference type="ARBA" id="ARBA00023008"/>
    </source>
</evidence>
<gene>
    <name evidence="5" type="ORF">BASA50_003574</name>
</gene>
<dbReference type="SUPFAM" id="SSF48056">
    <property type="entry name" value="Di-copper centre-containing domain"/>
    <property type="match status" value="1"/>
</dbReference>
<dbReference type="InterPro" id="IPR050316">
    <property type="entry name" value="Tyrosinase/Hemocyanin"/>
</dbReference>
<dbReference type="PANTHER" id="PTHR11474">
    <property type="entry name" value="TYROSINASE FAMILY MEMBER"/>
    <property type="match status" value="1"/>
</dbReference>
<reference evidence="5 6" key="1">
    <citation type="submission" date="2021-02" db="EMBL/GenBank/DDBJ databases">
        <title>Variation within the Batrachochytrium salamandrivorans European outbreak.</title>
        <authorList>
            <person name="Kelly M."/>
            <person name="Pasmans F."/>
            <person name="Shea T.P."/>
            <person name="Munoz J.F."/>
            <person name="Carranza S."/>
            <person name="Cuomo C.A."/>
            <person name="Martel A."/>
        </authorList>
    </citation>
    <scope>NUCLEOTIDE SEQUENCE [LARGE SCALE GENOMIC DNA]</scope>
    <source>
        <strain evidence="5 6">AMFP18/2</strain>
    </source>
</reference>